<dbReference type="EMBL" id="CP013011">
    <property type="protein sequence ID" value="ALL00368.1"/>
    <property type="molecule type" value="Genomic_DNA"/>
</dbReference>
<sequence length="76" mass="9045">MSKSIRHKHYHIRIIKRAIKERREEFNKLHEYDMKAETARPVWPSVSLPATYRRLIPDIIISLFTLLITSLDSLSL</sequence>
<dbReference type="KEGG" id="pdl:Pyrde_0318"/>
<accession>A0A0P0N252</accession>
<dbReference type="Proteomes" id="UP000058613">
    <property type="component" value="Chromosome"/>
</dbReference>
<name>A0A0P0N252_9CREN</name>
<reference evidence="1 2" key="1">
    <citation type="submission" date="2015-10" db="EMBL/GenBank/DDBJ databases">
        <title>Complete genome sequence of hyperthermophilic archaeon Pyrodictium delaneyi Su06.</title>
        <authorList>
            <person name="Jung J.-H."/>
            <person name="Lin J."/>
            <person name="Holden J.F."/>
            <person name="Park C.-S."/>
        </authorList>
    </citation>
    <scope>NUCLEOTIDE SEQUENCE [LARGE SCALE GENOMIC DNA]</scope>
    <source>
        <strain evidence="1 2">Su06</strain>
    </source>
</reference>
<dbReference type="AlphaFoldDB" id="A0A0P0N252"/>
<organism evidence="1 2">
    <name type="scientific">Pyrodictium delaneyi</name>
    <dbReference type="NCBI Taxonomy" id="1273541"/>
    <lineage>
        <taxon>Archaea</taxon>
        <taxon>Thermoproteota</taxon>
        <taxon>Thermoprotei</taxon>
        <taxon>Desulfurococcales</taxon>
        <taxon>Pyrodictiaceae</taxon>
        <taxon>Pyrodictium</taxon>
    </lineage>
</organism>
<evidence type="ECO:0000313" key="2">
    <source>
        <dbReference type="Proteomes" id="UP000058613"/>
    </source>
</evidence>
<dbReference type="STRING" id="1273541.Pyrde_0318"/>
<protein>
    <submittedName>
        <fullName evidence="1">Uncharacterized protein</fullName>
    </submittedName>
</protein>
<evidence type="ECO:0000313" key="1">
    <source>
        <dbReference type="EMBL" id="ALL00368.1"/>
    </source>
</evidence>
<gene>
    <name evidence="1" type="ORF">Pyrde_0318</name>
</gene>
<proteinExistence type="predicted"/>